<dbReference type="PANTHER" id="PTHR33434">
    <property type="entry name" value="DEGV DOMAIN-CONTAINING PROTEIN DR_1986-RELATED"/>
    <property type="match status" value="1"/>
</dbReference>
<keyword evidence="1" id="KW-0446">Lipid-binding</keyword>
<dbReference type="EMBL" id="CP003772">
    <property type="protein sequence ID" value="AFQ04279.1"/>
    <property type="molecule type" value="Genomic_DNA"/>
</dbReference>
<reference evidence="2 3" key="1">
    <citation type="journal article" date="2012" name="J. Bacteriol.">
        <title>Draft Genome Sequences of Four Axenic Mycoplasma genitalium Strains Isolated from Denmark, Japan, and Australia.</title>
        <authorList>
            <person name="McGowin C.L."/>
            <person name="Ma L."/>
            <person name="Jensen J.S."/>
            <person name="Mancuso M.M."/>
            <person name="Hamasuna R."/>
            <person name="Adegboye D."/>
            <person name="Martin D.H."/>
        </authorList>
    </citation>
    <scope>NUCLEOTIDE SEQUENCE [LARGE SCALE GENOMIC DNA]</scope>
    <source>
        <strain evidence="2 3">M6320</strain>
    </source>
</reference>
<dbReference type="Gene3D" id="3.40.50.10170">
    <property type="match status" value="1"/>
</dbReference>
<dbReference type="SUPFAM" id="SSF82549">
    <property type="entry name" value="DAK1/DegV-like"/>
    <property type="match status" value="1"/>
</dbReference>
<dbReference type="RefSeq" id="WP_014894517.1">
    <property type="nucleotide sequence ID" value="NC_018497.1"/>
</dbReference>
<dbReference type="PANTHER" id="PTHR33434:SF2">
    <property type="entry name" value="FATTY ACID-BINDING PROTEIN TM_1468"/>
    <property type="match status" value="1"/>
</dbReference>
<gene>
    <name evidence="2" type="ORF">CM1_02690</name>
</gene>
<evidence type="ECO:0000256" key="1">
    <source>
        <dbReference type="ARBA" id="ARBA00023121"/>
    </source>
</evidence>
<protein>
    <submittedName>
        <fullName evidence="2">DegV family protein</fullName>
    </submittedName>
</protein>
<dbReference type="Proteomes" id="UP000005254">
    <property type="component" value="Chromosome"/>
</dbReference>
<proteinExistence type="predicted"/>
<dbReference type="InterPro" id="IPR050270">
    <property type="entry name" value="DegV_domain_contain"/>
</dbReference>
<dbReference type="GO" id="GO:0008289">
    <property type="term" value="F:lipid binding"/>
    <property type="evidence" value="ECO:0007669"/>
    <property type="project" value="UniProtKB-KW"/>
</dbReference>
<name>A0ABC7ZJH5_MYCGT</name>
<dbReference type="InterPro" id="IPR003797">
    <property type="entry name" value="DegV"/>
</dbReference>
<dbReference type="NCBIfam" id="TIGR00762">
    <property type="entry name" value="DegV"/>
    <property type="match status" value="1"/>
</dbReference>
<dbReference type="AlphaFoldDB" id="A0ABC7ZJH5"/>
<evidence type="ECO:0000313" key="3">
    <source>
        <dbReference type="Proteomes" id="UP000005254"/>
    </source>
</evidence>
<organism evidence="2 3">
    <name type="scientific">Mycoplasmoides genitalium M6320</name>
    <dbReference type="NCBI Taxonomy" id="662945"/>
    <lineage>
        <taxon>Bacteria</taxon>
        <taxon>Bacillati</taxon>
        <taxon>Mycoplasmatota</taxon>
        <taxon>Mycoplasmoidales</taxon>
        <taxon>Mycoplasmoidaceae</taxon>
        <taxon>Mycoplasmoides</taxon>
    </lineage>
</organism>
<accession>A0ABC7ZJH5</accession>
<sequence>MRIAFLVDSVSNLKEDKNSHLYVLPLYIIETIVEHQETFKSGFNIDLKTLTDKMINAPKGVKFSTSQTSEEEVRDKVKSIINDYDLIIGIPIDKEISTSYLNWKIVEKEFEDKFHVLDSRIVEVLIAWLISDIKVWLKNNQYSRAGLDEFVYNFRNKCGAILFVTDTKPLVAGGRLSNLKSFIIKSFKFHLLISFLGETGKLQFFNKAQSASNAHKLAVQFLEKKLLKKEVNFRRAALLTTMFETDKNQLIKQEFVTLLNNAVDVSEHLLSPVICTHTGINSYAFLIQTE</sequence>
<dbReference type="PROSITE" id="PS51482">
    <property type="entry name" value="DEGV"/>
    <property type="match status" value="1"/>
</dbReference>
<dbReference type="Gene3D" id="3.30.1180.10">
    <property type="match status" value="1"/>
</dbReference>
<dbReference type="InterPro" id="IPR043168">
    <property type="entry name" value="DegV_C"/>
</dbReference>
<dbReference type="Pfam" id="PF02645">
    <property type="entry name" value="DegV"/>
    <property type="match status" value="1"/>
</dbReference>
<dbReference type="KEGG" id="mgx:CM1_02690"/>
<evidence type="ECO:0000313" key="2">
    <source>
        <dbReference type="EMBL" id="AFQ04279.1"/>
    </source>
</evidence>